<feature type="binding site" evidence="5 10">
    <location>
        <position position="420"/>
    </location>
    <ligand>
        <name>Zn(2+)</name>
        <dbReference type="ChEBI" id="CHEBI:29105"/>
    </ligand>
</feature>
<dbReference type="PANTHER" id="PTHR21256:SF2">
    <property type="entry name" value="HISTIDINE BIOSYNTHESIS TRIFUNCTIONAL PROTEIN"/>
    <property type="match status" value="1"/>
</dbReference>
<feature type="binding site" evidence="5 8">
    <location>
        <position position="130"/>
    </location>
    <ligand>
        <name>NAD(+)</name>
        <dbReference type="ChEBI" id="CHEBI:57540"/>
    </ligand>
</feature>
<dbReference type="Proteomes" id="UP000565723">
    <property type="component" value="Unassembled WGS sequence"/>
</dbReference>
<evidence type="ECO:0000256" key="7">
    <source>
        <dbReference type="PIRSR" id="PIRSR000099-1"/>
    </source>
</evidence>
<gene>
    <name evidence="5 12" type="primary">hisD</name>
    <name evidence="12" type="ORF">HW564_07760</name>
</gene>
<comment type="catalytic activity">
    <reaction evidence="5">
        <text>L-histidinol + 2 NAD(+) + H2O = L-histidine + 2 NADH + 3 H(+)</text>
        <dbReference type="Rhea" id="RHEA:20641"/>
        <dbReference type="ChEBI" id="CHEBI:15377"/>
        <dbReference type="ChEBI" id="CHEBI:15378"/>
        <dbReference type="ChEBI" id="CHEBI:57540"/>
        <dbReference type="ChEBI" id="CHEBI:57595"/>
        <dbReference type="ChEBI" id="CHEBI:57699"/>
        <dbReference type="ChEBI" id="CHEBI:57945"/>
        <dbReference type="EC" id="1.1.1.23"/>
    </reaction>
</comment>
<dbReference type="GO" id="GO:0004399">
    <property type="term" value="F:histidinol dehydrogenase activity"/>
    <property type="evidence" value="ECO:0007669"/>
    <property type="project" value="UniProtKB-UniRule"/>
</dbReference>
<feature type="binding site" evidence="5 10">
    <location>
        <position position="361"/>
    </location>
    <ligand>
        <name>Zn(2+)</name>
        <dbReference type="ChEBI" id="CHEBI:29105"/>
    </ligand>
</feature>
<feature type="binding site" evidence="5 8">
    <location>
        <position position="214"/>
    </location>
    <ligand>
        <name>NAD(+)</name>
        <dbReference type="ChEBI" id="CHEBI:57540"/>
    </ligand>
</feature>
<feature type="binding site" evidence="5 9">
    <location>
        <position position="415"/>
    </location>
    <ligand>
        <name>substrate</name>
    </ligand>
</feature>
<keyword evidence="5 8" id="KW-0520">NAD</keyword>
<keyword evidence="5" id="KW-0368">Histidine biosynthesis</keyword>
<dbReference type="RefSeq" id="WP_011241981.1">
    <property type="nucleotide sequence ID" value="NZ_JABXIY010000020.1"/>
</dbReference>
<dbReference type="PRINTS" id="PR00083">
    <property type="entry name" value="HOLDHDRGNASE"/>
</dbReference>
<sequence length="433" mass="45887">MPQFLDSRQPDFETAFTALLGAKREDSPDVDAVVAGIIADVRARGDAAVIELTERFDRVALTPQSLRFSTEEIAQAVDEVPAPERAALELAAARIRAYHERQMPQDADWTDDTGARLGWRWSAVSAAGLYVPGGLASYPSSVLMNAIPAKVAGVGRLAIAVPTPDGQVNPLVLLAAQISGVDEVYRIGGAQAIAALAYGTDTIAPVDKITGPGNAFVAAAKRRVFGKVGIDMIAGPSEILVIADRDNDPDWIALDLLSQAEHDESAQSILITDDAAFGRAVAEAVDKRLETLERRAIAGVSWRDFGAVITVSDLDEAAALSNRIAPEHLELCVSDPEALAARTIHAGAIFLGQYTPEAIGDYVGGPNHVLPTARSARFSSGLSVMDFLKRTTMSRMTPEALRAIGPAAAQLARSESLEAHGLSVQARLDRLNG</sequence>
<dbReference type="PIRSF" id="PIRSF000099">
    <property type="entry name" value="Histidinol_dh"/>
    <property type="match status" value="1"/>
</dbReference>
<accession>A0A850LFY3</accession>
<name>A0A850LFY3_9RHOB</name>
<dbReference type="AlphaFoldDB" id="A0A850LFY3"/>
<feature type="binding site" evidence="5 9">
    <location>
        <position position="237"/>
    </location>
    <ligand>
        <name>substrate</name>
    </ligand>
</feature>
<dbReference type="Pfam" id="PF00815">
    <property type="entry name" value="Histidinol_dh"/>
    <property type="match status" value="1"/>
</dbReference>
<dbReference type="SUPFAM" id="SSF53720">
    <property type="entry name" value="ALDH-like"/>
    <property type="match status" value="1"/>
</dbReference>
<feature type="active site" description="Proton acceptor" evidence="5 7">
    <location>
        <position position="327"/>
    </location>
</feature>
<dbReference type="NCBIfam" id="TIGR00069">
    <property type="entry name" value="hisD"/>
    <property type="match status" value="1"/>
</dbReference>
<dbReference type="GO" id="GO:0051287">
    <property type="term" value="F:NAD binding"/>
    <property type="evidence" value="ECO:0007669"/>
    <property type="project" value="InterPro"/>
</dbReference>
<dbReference type="GO" id="GO:0005829">
    <property type="term" value="C:cytosol"/>
    <property type="evidence" value="ECO:0007669"/>
    <property type="project" value="TreeGrafter"/>
</dbReference>
<evidence type="ECO:0000313" key="12">
    <source>
        <dbReference type="EMBL" id="NVK96808.1"/>
    </source>
</evidence>
<feature type="binding site" evidence="5 10">
    <location>
        <position position="259"/>
    </location>
    <ligand>
        <name>Zn(2+)</name>
        <dbReference type="ChEBI" id="CHEBI:29105"/>
    </ligand>
</feature>
<organism evidence="12 13">
    <name type="scientific">Ruegeria pomeroyi</name>
    <dbReference type="NCBI Taxonomy" id="89184"/>
    <lineage>
        <taxon>Bacteria</taxon>
        <taxon>Pseudomonadati</taxon>
        <taxon>Pseudomonadota</taxon>
        <taxon>Alphaproteobacteria</taxon>
        <taxon>Rhodobacterales</taxon>
        <taxon>Roseobacteraceae</taxon>
        <taxon>Ruegeria</taxon>
    </lineage>
</organism>
<dbReference type="CDD" id="cd06572">
    <property type="entry name" value="Histidinol_dh"/>
    <property type="match status" value="1"/>
</dbReference>
<dbReference type="FunFam" id="3.40.50.1980:FF:000026">
    <property type="entry name" value="Histidinol dehydrogenase"/>
    <property type="match status" value="1"/>
</dbReference>
<evidence type="ECO:0000256" key="6">
    <source>
        <dbReference type="PIRNR" id="PIRNR000099"/>
    </source>
</evidence>
<evidence type="ECO:0000256" key="2">
    <source>
        <dbReference type="ARBA" id="ARBA00022723"/>
    </source>
</evidence>
<evidence type="ECO:0000256" key="3">
    <source>
        <dbReference type="ARBA" id="ARBA00022833"/>
    </source>
</evidence>
<evidence type="ECO:0000256" key="10">
    <source>
        <dbReference type="PIRSR" id="PIRSR000099-4"/>
    </source>
</evidence>
<dbReference type="Gene3D" id="1.20.5.1300">
    <property type="match status" value="1"/>
</dbReference>
<evidence type="ECO:0000256" key="5">
    <source>
        <dbReference type="HAMAP-Rule" id="MF_01024"/>
    </source>
</evidence>
<dbReference type="PROSITE" id="PS00611">
    <property type="entry name" value="HISOL_DEHYDROGENASE"/>
    <property type="match status" value="1"/>
</dbReference>
<keyword evidence="3 5" id="KW-0862">Zinc</keyword>
<dbReference type="SMR" id="A0A850LFY3"/>
<evidence type="ECO:0000256" key="4">
    <source>
        <dbReference type="ARBA" id="ARBA00023002"/>
    </source>
</evidence>
<dbReference type="GO" id="GO:0000105">
    <property type="term" value="P:L-histidine biosynthetic process"/>
    <property type="evidence" value="ECO:0007669"/>
    <property type="project" value="UniProtKB-UniRule"/>
</dbReference>
<feature type="binding site" evidence="5 8">
    <location>
        <position position="191"/>
    </location>
    <ligand>
        <name>NAD(+)</name>
        <dbReference type="ChEBI" id="CHEBI:57540"/>
    </ligand>
</feature>
<feature type="binding site" evidence="5 10">
    <location>
        <position position="262"/>
    </location>
    <ligand>
        <name>Zn(2+)</name>
        <dbReference type="ChEBI" id="CHEBI:29105"/>
    </ligand>
</feature>
<dbReference type="EMBL" id="JABXIY010000020">
    <property type="protein sequence ID" value="NVK96808.1"/>
    <property type="molecule type" value="Genomic_DNA"/>
</dbReference>
<dbReference type="OMA" id="YIAGPNH"/>
<feature type="binding site" evidence="5 9">
    <location>
        <position position="262"/>
    </location>
    <ligand>
        <name>substrate</name>
    </ligand>
</feature>
<keyword evidence="4 5" id="KW-0560">Oxidoreductase</keyword>
<evidence type="ECO:0000256" key="8">
    <source>
        <dbReference type="PIRSR" id="PIRSR000099-2"/>
    </source>
</evidence>
<dbReference type="InterPro" id="IPR001692">
    <property type="entry name" value="Histidinol_DH_CS"/>
</dbReference>
<feature type="active site" description="Proton acceptor" evidence="5 7">
    <location>
        <position position="328"/>
    </location>
</feature>
<comment type="pathway">
    <text evidence="5">Amino-acid biosynthesis; L-histidine biosynthesis; L-histidine from 5-phospho-alpha-D-ribose 1-diphosphate: step 9/9.</text>
</comment>
<feature type="binding site" evidence="5 9">
    <location>
        <position position="259"/>
    </location>
    <ligand>
        <name>substrate</name>
    </ligand>
</feature>
<feature type="binding site" evidence="5 9">
    <location>
        <position position="361"/>
    </location>
    <ligand>
        <name>substrate</name>
    </ligand>
</feature>
<dbReference type="UniPathway" id="UPA00031">
    <property type="reaction ID" value="UER00014"/>
</dbReference>
<protein>
    <recommendedName>
        <fullName evidence="5">Histidinol dehydrogenase</fullName>
        <shortName evidence="5">HDH</shortName>
        <ecNumber evidence="5">1.1.1.23</ecNumber>
    </recommendedName>
</protein>
<keyword evidence="5" id="KW-0028">Amino-acid biosynthesis</keyword>
<keyword evidence="2 5" id="KW-0479">Metal-binding</keyword>
<evidence type="ECO:0000313" key="13">
    <source>
        <dbReference type="Proteomes" id="UP000565723"/>
    </source>
</evidence>
<dbReference type="FunFam" id="3.40.50.1980:FF:000001">
    <property type="entry name" value="Histidinol dehydrogenase"/>
    <property type="match status" value="1"/>
</dbReference>
<dbReference type="InterPro" id="IPR012131">
    <property type="entry name" value="Hstdl_DH"/>
</dbReference>
<evidence type="ECO:0000256" key="1">
    <source>
        <dbReference type="ARBA" id="ARBA00010178"/>
    </source>
</evidence>
<feature type="binding site" evidence="5 9">
    <location>
        <position position="328"/>
    </location>
    <ligand>
        <name>substrate</name>
    </ligand>
</feature>
<comment type="similarity">
    <text evidence="1 5 6 11">Belongs to the histidinol dehydrogenase family.</text>
</comment>
<dbReference type="EC" id="1.1.1.23" evidence="5"/>
<evidence type="ECO:0000256" key="11">
    <source>
        <dbReference type="RuleBase" id="RU004175"/>
    </source>
</evidence>
<comment type="cofactor">
    <cofactor evidence="5 10">
        <name>Zn(2+)</name>
        <dbReference type="ChEBI" id="CHEBI:29105"/>
    </cofactor>
    <text evidence="5 10">Binds 1 zinc ion per subunit.</text>
</comment>
<dbReference type="InterPro" id="IPR016161">
    <property type="entry name" value="Ald_DH/histidinol_DH"/>
</dbReference>
<dbReference type="Gene3D" id="3.40.50.1980">
    <property type="entry name" value="Nitrogenase molybdenum iron protein domain"/>
    <property type="match status" value="2"/>
</dbReference>
<dbReference type="PANTHER" id="PTHR21256">
    <property type="entry name" value="HISTIDINOL DEHYDROGENASE HDH"/>
    <property type="match status" value="1"/>
</dbReference>
<dbReference type="InterPro" id="IPR022695">
    <property type="entry name" value="Histidinol_DH_monofunct"/>
</dbReference>
<comment type="caution">
    <text evidence="12">The sequence shown here is derived from an EMBL/GenBank/DDBJ whole genome shotgun (WGS) entry which is preliminary data.</text>
</comment>
<reference evidence="12 13" key="1">
    <citation type="journal article" date="2020" name="Proc. Natl. Acad. Sci. U.S.A.">
        <title>Ecological drivers of bacterial community assembly in synthetic phycospheres.</title>
        <authorList>
            <person name="Fu H."/>
            <person name="Uchimiya M."/>
            <person name="Gore J."/>
            <person name="Moran M.A."/>
        </authorList>
    </citation>
    <scope>NUCLEOTIDE SEQUENCE [LARGE SCALE GENOMIC DNA]</scope>
    <source>
        <strain evidence="12">HF-Din03</strain>
    </source>
</reference>
<dbReference type="GO" id="GO:0008270">
    <property type="term" value="F:zinc ion binding"/>
    <property type="evidence" value="ECO:0007669"/>
    <property type="project" value="UniProtKB-UniRule"/>
</dbReference>
<evidence type="ECO:0000256" key="9">
    <source>
        <dbReference type="PIRSR" id="PIRSR000099-3"/>
    </source>
</evidence>
<comment type="function">
    <text evidence="5">Catalyzes the sequential NAD-dependent oxidations of L-histidinol to L-histidinaldehyde and then to L-histidine.</text>
</comment>
<proteinExistence type="inferred from homology"/>
<feature type="binding site" evidence="5 9">
    <location>
        <position position="420"/>
    </location>
    <ligand>
        <name>substrate</name>
    </ligand>
</feature>
<dbReference type="HAMAP" id="MF_01024">
    <property type="entry name" value="HisD"/>
    <property type="match status" value="1"/>
</dbReference>